<evidence type="ECO:0000256" key="1">
    <source>
        <dbReference type="SAM" id="MobiDB-lite"/>
    </source>
</evidence>
<name>A0ABD2AQA1_VESSQ</name>
<proteinExistence type="predicted"/>
<comment type="caution">
    <text evidence="2">The sequence shown here is derived from an EMBL/GenBank/DDBJ whole genome shotgun (WGS) entry which is preliminary data.</text>
</comment>
<keyword evidence="3" id="KW-1185">Reference proteome</keyword>
<evidence type="ECO:0000313" key="2">
    <source>
        <dbReference type="EMBL" id="KAL2722802.1"/>
    </source>
</evidence>
<dbReference type="AlphaFoldDB" id="A0ABD2AQA1"/>
<dbReference type="Proteomes" id="UP001607302">
    <property type="component" value="Unassembled WGS sequence"/>
</dbReference>
<feature type="compositionally biased region" description="Pro residues" evidence="1">
    <location>
        <begin position="176"/>
        <end position="186"/>
    </location>
</feature>
<feature type="region of interest" description="Disordered" evidence="1">
    <location>
        <begin position="159"/>
        <end position="186"/>
    </location>
</feature>
<dbReference type="EMBL" id="JAUDFV010000141">
    <property type="protein sequence ID" value="KAL2722802.1"/>
    <property type="molecule type" value="Genomic_DNA"/>
</dbReference>
<protein>
    <submittedName>
        <fullName evidence="2">Uncharacterized protein</fullName>
    </submittedName>
</protein>
<feature type="region of interest" description="Disordered" evidence="1">
    <location>
        <begin position="98"/>
        <end position="121"/>
    </location>
</feature>
<reference evidence="2 3" key="1">
    <citation type="journal article" date="2024" name="Ann. Entomol. Soc. Am.">
        <title>Genomic analyses of the southern and eastern yellowjacket wasps (Hymenoptera: Vespidae) reveal evolutionary signatures of social life.</title>
        <authorList>
            <person name="Catto M.A."/>
            <person name="Caine P.B."/>
            <person name="Orr S.E."/>
            <person name="Hunt B.G."/>
            <person name="Goodisman M.A.D."/>
        </authorList>
    </citation>
    <scope>NUCLEOTIDE SEQUENCE [LARGE SCALE GENOMIC DNA]</scope>
    <source>
        <strain evidence="2">233</strain>
        <tissue evidence="2">Head and thorax</tissue>
    </source>
</reference>
<gene>
    <name evidence="2" type="ORF">V1478_009665</name>
</gene>
<feature type="compositionally biased region" description="Acidic residues" evidence="1">
    <location>
        <begin position="55"/>
        <end position="69"/>
    </location>
</feature>
<organism evidence="2 3">
    <name type="scientific">Vespula squamosa</name>
    <name type="common">Southern yellow jacket</name>
    <name type="synonym">Wasp</name>
    <dbReference type="NCBI Taxonomy" id="30214"/>
    <lineage>
        <taxon>Eukaryota</taxon>
        <taxon>Metazoa</taxon>
        <taxon>Ecdysozoa</taxon>
        <taxon>Arthropoda</taxon>
        <taxon>Hexapoda</taxon>
        <taxon>Insecta</taxon>
        <taxon>Pterygota</taxon>
        <taxon>Neoptera</taxon>
        <taxon>Endopterygota</taxon>
        <taxon>Hymenoptera</taxon>
        <taxon>Apocrita</taxon>
        <taxon>Aculeata</taxon>
        <taxon>Vespoidea</taxon>
        <taxon>Vespidae</taxon>
        <taxon>Vespinae</taxon>
        <taxon>Vespula</taxon>
    </lineage>
</organism>
<feature type="region of interest" description="Disordered" evidence="1">
    <location>
        <begin position="34"/>
        <end position="74"/>
    </location>
</feature>
<sequence length="186" mass="20803">MILDRFEVRRRCSTEMTEITESYERYFNARSTILRNSEGSYKGGRNRGRRKEEKEEKEEEEEEEEEEEVSTGTVNHACELFEAHFSLTYRNAMEAACRHSSGGNSRSGDGGGGGGDEEKGARWGKDSVIIRHRLEKLLPDPEIDSLALGLVVVVRVGENDDEEEGKALNSASNAKGPPPSPQIFIH</sequence>
<accession>A0ABD2AQA1</accession>
<evidence type="ECO:0000313" key="3">
    <source>
        <dbReference type="Proteomes" id="UP001607302"/>
    </source>
</evidence>